<dbReference type="Pfam" id="PF07762">
    <property type="entry name" value="DUF1618"/>
    <property type="match status" value="1"/>
</dbReference>
<evidence type="ECO:0000259" key="2">
    <source>
        <dbReference type="Pfam" id="PF07762"/>
    </source>
</evidence>
<accession>A0A5J9SG70</accession>
<protein>
    <recommendedName>
        <fullName evidence="2">DUF1618 domain-containing protein</fullName>
    </recommendedName>
</protein>
<comment type="caution">
    <text evidence="3">The sequence shown here is derived from an EMBL/GenBank/DDBJ whole genome shotgun (WGS) entry which is preliminary data.</text>
</comment>
<feature type="non-terminal residue" evidence="3">
    <location>
        <position position="1"/>
    </location>
</feature>
<name>A0A5J9SG70_9POAL</name>
<dbReference type="EMBL" id="RWGY01000935">
    <property type="protein sequence ID" value="TVT97824.1"/>
    <property type="molecule type" value="Genomic_DNA"/>
</dbReference>
<dbReference type="InterPro" id="IPR011676">
    <property type="entry name" value="DUF1618"/>
</dbReference>
<dbReference type="Proteomes" id="UP000324897">
    <property type="component" value="Unassembled WGS sequence"/>
</dbReference>
<keyword evidence="5" id="KW-1185">Reference proteome</keyword>
<evidence type="ECO:0000313" key="5">
    <source>
        <dbReference type="Proteomes" id="UP000324897"/>
    </source>
</evidence>
<organism evidence="3 5">
    <name type="scientific">Eragrostis curvula</name>
    <name type="common">weeping love grass</name>
    <dbReference type="NCBI Taxonomy" id="38414"/>
    <lineage>
        <taxon>Eukaryota</taxon>
        <taxon>Viridiplantae</taxon>
        <taxon>Streptophyta</taxon>
        <taxon>Embryophyta</taxon>
        <taxon>Tracheophyta</taxon>
        <taxon>Spermatophyta</taxon>
        <taxon>Magnoliopsida</taxon>
        <taxon>Liliopsida</taxon>
        <taxon>Poales</taxon>
        <taxon>Poaceae</taxon>
        <taxon>PACMAD clade</taxon>
        <taxon>Chloridoideae</taxon>
        <taxon>Eragrostideae</taxon>
        <taxon>Eragrostidinae</taxon>
        <taxon>Eragrostis</taxon>
    </lineage>
</organism>
<dbReference type="AlphaFoldDB" id="A0A5J9SG70"/>
<dbReference type="Gramene" id="TVT97823">
    <property type="protein sequence ID" value="TVT97823"/>
    <property type="gene ID" value="EJB05_56907"/>
</dbReference>
<dbReference type="OrthoDB" id="604127at2759"/>
<dbReference type="Gramene" id="TVT97824">
    <property type="protein sequence ID" value="TVT97824"/>
    <property type="gene ID" value="EJB05_56908"/>
</dbReference>
<feature type="compositionally biased region" description="Basic and acidic residues" evidence="1">
    <location>
        <begin position="1"/>
        <end position="11"/>
    </location>
</feature>
<reference evidence="3 5" key="1">
    <citation type="journal article" date="2019" name="Sci. Rep.">
        <title>A high-quality genome of Eragrostis curvula grass provides insights into Poaceae evolution and supports new strategies to enhance forage quality.</title>
        <authorList>
            <person name="Carballo J."/>
            <person name="Santos B.A.C.M."/>
            <person name="Zappacosta D."/>
            <person name="Garbus I."/>
            <person name="Selva J.P."/>
            <person name="Gallo C.A."/>
            <person name="Diaz A."/>
            <person name="Albertini E."/>
            <person name="Caccamo M."/>
            <person name="Echenique V."/>
        </authorList>
    </citation>
    <scope>NUCLEOTIDE SEQUENCE [LARGE SCALE GENOMIC DNA]</scope>
    <source>
        <strain evidence="5">cv. Victoria</strain>
        <tissue evidence="3">Leaf</tissue>
    </source>
</reference>
<dbReference type="PANTHER" id="PTHR33074">
    <property type="entry name" value="EXPRESSED PROTEIN-RELATED"/>
    <property type="match status" value="1"/>
</dbReference>
<dbReference type="EMBL" id="RWGY01000935">
    <property type="protein sequence ID" value="TVT97823.1"/>
    <property type="molecule type" value="Genomic_DNA"/>
</dbReference>
<evidence type="ECO:0000256" key="1">
    <source>
        <dbReference type="SAM" id="MobiDB-lite"/>
    </source>
</evidence>
<evidence type="ECO:0000313" key="3">
    <source>
        <dbReference type="EMBL" id="TVT97823.1"/>
    </source>
</evidence>
<gene>
    <name evidence="3" type="ORF">EJB05_56907</name>
    <name evidence="4" type="ORF">EJB05_56908</name>
</gene>
<feature type="region of interest" description="Disordered" evidence="1">
    <location>
        <begin position="1"/>
        <end position="23"/>
    </location>
</feature>
<dbReference type="PANTHER" id="PTHR33074:SF75">
    <property type="entry name" value="OS01G0189800 PROTEIN"/>
    <property type="match status" value="1"/>
</dbReference>
<proteinExistence type="predicted"/>
<sequence length="463" mass="52832">MPTTRETEVPGKRPSKRSSCPPASHPTWAILYEFGACRDDDSDSNRDRAMSLSSTGEQICVSVKLVEPPRISILTVDLPQQQPPSTPSTTTILSDVMVVAAHRDVVLFQVNPRAMSESDSAPYDHFVYKASCGASERPSLLLLPLQYYCGEQTCDGRPRQLLLTPDSTGILSSGSSSMDNQDASFVVADLVATYPESKDRWCNNQGLREFDIHVLWSVSCKWMVFKNLHIHGANGGRDLYWWSTDAVMPYRSRFLLWVDYYRGIIFADMAGPEKKPDLRYVPLPVNPPKEFSNSNEWDSTDGRKCPKASRNLCATRSGIKFVSVDRQRRSNFGVRYWEWTSTFRVTTWSLREDGVTWRRDARLYAEDLWALDSKNRFPHVEPKFPVINMENPNAICFVADDDCYTPDSSNRVCMVEIDIKKKVLLAVTDYSMERLLFRLDSVKIATKLPHYRYAGEPCKKRRE</sequence>
<evidence type="ECO:0000313" key="4">
    <source>
        <dbReference type="EMBL" id="TVT97824.1"/>
    </source>
</evidence>
<feature type="domain" description="DUF1618" evidence="2">
    <location>
        <begin position="257"/>
        <end position="396"/>
    </location>
</feature>